<keyword evidence="5" id="KW-0187">Copper transport</keyword>
<dbReference type="PANTHER" id="PTHR12483:SF27">
    <property type="entry name" value="COPPER TRANSPORT PROTEIN CTR1"/>
    <property type="match status" value="1"/>
</dbReference>
<evidence type="ECO:0000256" key="2">
    <source>
        <dbReference type="ARBA" id="ARBA00022692"/>
    </source>
</evidence>
<keyword evidence="5" id="KW-0186">Copper</keyword>
<evidence type="ECO:0000256" key="5">
    <source>
        <dbReference type="RuleBase" id="RU367022"/>
    </source>
</evidence>
<keyword evidence="3 5" id="KW-1133">Transmembrane helix</keyword>
<accession>A0A167V1T4</accession>
<organism evidence="7 8">
    <name type="scientific">Athelia psychrophila</name>
    <dbReference type="NCBI Taxonomy" id="1759441"/>
    <lineage>
        <taxon>Eukaryota</taxon>
        <taxon>Fungi</taxon>
        <taxon>Dikarya</taxon>
        <taxon>Basidiomycota</taxon>
        <taxon>Agaricomycotina</taxon>
        <taxon>Agaricomycetes</taxon>
        <taxon>Agaricomycetidae</taxon>
        <taxon>Atheliales</taxon>
        <taxon>Atheliaceae</taxon>
        <taxon>Athelia</taxon>
    </lineage>
</organism>
<dbReference type="PANTHER" id="PTHR12483">
    <property type="entry name" value="SOLUTE CARRIER FAMILY 31 COPPER TRANSPORTERS"/>
    <property type="match status" value="1"/>
</dbReference>
<comment type="subcellular location">
    <subcellularLocation>
        <location evidence="1 5">Membrane</location>
        <topology evidence="1 5">Multi-pass membrane protein</topology>
    </subcellularLocation>
</comment>
<gene>
    <name evidence="7" type="ORF">FIBSPDRAFT_968049</name>
</gene>
<dbReference type="AlphaFoldDB" id="A0A167V1T4"/>
<proteinExistence type="inferred from homology"/>
<evidence type="ECO:0000256" key="6">
    <source>
        <dbReference type="SAM" id="MobiDB-lite"/>
    </source>
</evidence>
<evidence type="ECO:0000256" key="3">
    <source>
        <dbReference type="ARBA" id="ARBA00022989"/>
    </source>
</evidence>
<sequence length="182" mass="19341">MSSNTSVETSMVPWLHFDGGDHLLFQSLAPTSKGAIAGACIVLVLLSLFERWVAASRALLESQWKRNALALLSGRGSEQLPETCCDETKSDVVDVQEVPSSPAGSSSSLAASPSKSTMRTIPPFIASHDIPRGAIHALQALLSYALMLSVMTFQAAYLLSVVFGLGLGEVLFGRMGGRSHIH</sequence>
<keyword evidence="8" id="KW-1185">Reference proteome</keyword>
<keyword evidence="5" id="KW-0813">Transport</keyword>
<keyword evidence="5" id="KW-0406">Ion transport</keyword>
<keyword evidence="4 5" id="KW-0472">Membrane</keyword>
<dbReference type="GO" id="GO:0005886">
    <property type="term" value="C:plasma membrane"/>
    <property type="evidence" value="ECO:0007669"/>
    <property type="project" value="TreeGrafter"/>
</dbReference>
<comment type="similarity">
    <text evidence="5">Belongs to the copper transporter (Ctr) (TC 1.A.56) family. SLC31A subfamily.</text>
</comment>
<dbReference type="EMBL" id="KV417912">
    <property type="protein sequence ID" value="KZP04549.1"/>
    <property type="molecule type" value="Genomic_DNA"/>
</dbReference>
<feature type="transmembrane region" description="Helical" evidence="5">
    <location>
        <begin position="141"/>
        <end position="165"/>
    </location>
</feature>
<evidence type="ECO:0000313" key="7">
    <source>
        <dbReference type="EMBL" id="KZP04549.1"/>
    </source>
</evidence>
<protein>
    <recommendedName>
        <fullName evidence="5">Copper transport protein</fullName>
    </recommendedName>
</protein>
<evidence type="ECO:0000256" key="1">
    <source>
        <dbReference type="ARBA" id="ARBA00004141"/>
    </source>
</evidence>
<dbReference type="Pfam" id="PF04145">
    <property type="entry name" value="Ctr"/>
    <property type="match status" value="1"/>
</dbReference>
<dbReference type="GO" id="GO:0005375">
    <property type="term" value="F:copper ion transmembrane transporter activity"/>
    <property type="evidence" value="ECO:0007669"/>
    <property type="project" value="UniProtKB-UniRule"/>
</dbReference>
<reference evidence="7 8" key="1">
    <citation type="journal article" date="2016" name="Mol. Biol. Evol.">
        <title>Comparative Genomics of Early-Diverging Mushroom-Forming Fungi Provides Insights into the Origins of Lignocellulose Decay Capabilities.</title>
        <authorList>
            <person name="Nagy L.G."/>
            <person name="Riley R."/>
            <person name="Tritt A."/>
            <person name="Adam C."/>
            <person name="Daum C."/>
            <person name="Floudas D."/>
            <person name="Sun H."/>
            <person name="Yadav J.S."/>
            <person name="Pangilinan J."/>
            <person name="Larsson K.H."/>
            <person name="Matsuura K."/>
            <person name="Barry K."/>
            <person name="Labutti K."/>
            <person name="Kuo R."/>
            <person name="Ohm R.A."/>
            <person name="Bhattacharya S.S."/>
            <person name="Shirouzu T."/>
            <person name="Yoshinaga Y."/>
            <person name="Martin F.M."/>
            <person name="Grigoriev I.V."/>
            <person name="Hibbett D.S."/>
        </authorList>
    </citation>
    <scope>NUCLEOTIDE SEQUENCE [LARGE SCALE GENOMIC DNA]</scope>
    <source>
        <strain evidence="7 8">CBS 109695</strain>
    </source>
</reference>
<name>A0A167V1T4_9AGAM</name>
<dbReference type="STRING" id="436010.A0A167V1T4"/>
<dbReference type="Proteomes" id="UP000076532">
    <property type="component" value="Unassembled WGS sequence"/>
</dbReference>
<evidence type="ECO:0000256" key="4">
    <source>
        <dbReference type="ARBA" id="ARBA00023136"/>
    </source>
</evidence>
<feature type="region of interest" description="Disordered" evidence="6">
    <location>
        <begin position="97"/>
        <end position="116"/>
    </location>
</feature>
<evidence type="ECO:0000313" key="8">
    <source>
        <dbReference type="Proteomes" id="UP000076532"/>
    </source>
</evidence>
<dbReference type="InterPro" id="IPR007274">
    <property type="entry name" value="Cop_transporter"/>
</dbReference>
<dbReference type="OrthoDB" id="73901at2759"/>
<feature type="transmembrane region" description="Helical" evidence="5">
    <location>
        <begin position="34"/>
        <end position="53"/>
    </location>
</feature>
<feature type="compositionally biased region" description="Low complexity" evidence="6">
    <location>
        <begin position="99"/>
        <end position="116"/>
    </location>
</feature>
<keyword evidence="2 5" id="KW-0812">Transmembrane</keyword>